<dbReference type="NCBIfam" id="NF007510">
    <property type="entry name" value="PRK10113.1"/>
    <property type="match status" value="1"/>
</dbReference>
<dbReference type="Gene3D" id="3.30.730.20">
    <property type="entry name" value="Cell division activator CedA"/>
    <property type="match status" value="1"/>
</dbReference>
<accession>A0A377W2S9</accession>
<keyword evidence="1 4" id="KW-0132">Cell division</keyword>
<gene>
    <name evidence="4" type="primary">cedA</name>
    <name evidence="4" type="ORF">NCTC9637_04092</name>
</gene>
<organism evidence="4 5">
    <name type="scientific">Klebsiella pneumoniae</name>
    <dbReference type="NCBI Taxonomy" id="573"/>
    <lineage>
        <taxon>Bacteria</taxon>
        <taxon>Pseudomonadati</taxon>
        <taxon>Pseudomonadota</taxon>
        <taxon>Gammaproteobacteria</taxon>
        <taxon>Enterobacterales</taxon>
        <taxon>Enterobacteriaceae</taxon>
        <taxon>Klebsiella/Raoultella group</taxon>
        <taxon>Klebsiella</taxon>
        <taxon>Klebsiella pneumoniae complex</taxon>
    </lineage>
</organism>
<protein>
    <submittedName>
        <fullName evidence="4">Cell division protein</fullName>
    </submittedName>
</protein>
<proteinExistence type="predicted"/>
<dbReference type="Pfam" id="PF10729">
    <property type="entry name" value="CedA"/>
    <property type="match status" value="1"/>
</dbReference>
<dbReference type="Proteomes" id="UP000255099">
    <property type="component" value="Unassembled WGS sequence"/>
</dbReference>
<dbReference type="GO" id="GO:0051301">
    <property type="term" value="P:cell division"/>
    <property type="evidence" value="ECO:0007669"/>
    <property type="project" value="UniProtKB-KW"/>
</dbReference>
<dbReference type="AlphaFoldDB" id="A0A377W2S9"/>
<name>A0A377W2S9_KLEPN</name>
<dbReference type="InterPro" id="IPR019666">
    <property type="entry name" value="Cell_div_activator_CedA"/>
</dbReference>
<sequence>MRIGGEGATNGATIGYDRGFCFPLCLVNPFVMKPLRQQNRPVISYVPRVEPAPPEHAVKMDHFRDVWILRGKYVAFLLMGSISVAHRHSACRSRRSAGLTRCVRKVRLKPESAAEIKKPLNDQRFFLCLPFSDAPVRLLPRYRRSTCRSGAATGWSASRRSLSR</sequence>
<evidence type="ECO:0000256" key="2">
    <source>
        <dbReference type="ARBA" id="ARBA00023125"/>
    </source>
</evidence>
<reference evidence="4 5" key="1">
    <citation type="submission" date="2018-06" db="EMBL/GenBank/DDBJ databases">
        <authorList>
            <consortium name="Pathogen Informatics"/>
            <person name="Doyle S."/>
        </authorList>
    </citation>
    <scope>NUCLEOTIDE SEQUENCE [LARGE SCALE GENOMIC DNA]</scope>
    <source>
        <strain evidence="4 5">NCTC9637</strain>
    </source>
</reference>
<keyword evidence="3" id="KW-0131">Cell cycle</keyword>
<evidence type="ECO:0000313" key="5">
    <source>
        <dbReference type="Proteomes" id="UP000255099"/>
    </source>
</evidence>
<dbReference type="InterPro" id="IPR038463">
    <property type="entry name" value="CedA-like_sf"/>
</dbReference>
<evidence type="ECO:0000313" key="4">
    <source>
        <dbReference type="EMBL" id="STT49140.1"/>
    </source>
</evidence>
<keyword evidence="2" id="KW-0238">DNA-binding</keyword>
<dbReference type="EMBL" id="UGLB01000003">
    <property type="protein sequence ID" value="STT49140.1"/>
    <property type="molecule type" value="Genomic_DNA"/>
</dbReference>
<dbReference type="GO" id="GO:0003677">
    <property type="term" value="F:DNA binding"/>
    <property type="evidence" value="ECO:0007669"/>
    <property type="project" value="UniProtKB-KW"/>
</dbReference>
<evidence type="ECO:0000256" key="3">
    <source>
        <dbReference type="ARBA" id="ARBA00023306"/>
    </source>
</evidence>
<evidence type="ECO:0000256" key="1">
    <source>
        <dbReference type="ARBA" id="ARBA00022618"/>
    </source>
</evidence>